<evidence type="ECO:0000313" key="1">
    <source>
        <dbReference type="EMBL" id="TBU28215.1"/>
    </source>
</evidence>
<protein>
    <submittedName>
        <fullName evidence="1">Uncharacterized protein</fullName>
    </submittedName>
</protein>
<dbReference type="Proteomes" id="UP000292957">
    <property type="component" value="Unassembled WGS sequence"/>
</dbReference>
<reference evidence="1" key="1">
    <citation type="submission" date="2019-01" db="EMBL/GenBank/DDBJ databases">
        <title>Draft genome sequences of three monokaryotic isolates of the white-rot basidiomycete fungus Dichomitus squalens.</title>
        <authorList>
            <consortium name="DOE Joint Genome Institute"/>
            <person name="Lopez S.C."/>
            <person name="Andreopoulos B."/>
            <person name="Pangilinan J."/>
            <person name="Lipzen A."/>
            <person name="Riley R."/>
            <person name="Ahrendt S."/>
            <person name="Ng V."/>
            <person name="Barry K."/>
            <person name="Daum C."/>
            <person name="Grigoriev I.V."/>
            <person name="Hilden K.S."/>
            <person name="Makela M.R."/>
            <person name="de Vries R.P."/>
        </authorList>
    </citation>
    <scope>NUCLEOTIDE SEQUENCE [LARGE SCALE GENOMIC DNA]</scope>
    <source>
        <strain evidence="1">OM18370.1</strain>
    </source>
</reference>
<dbReference type="AlphaFoldDB" id="A0A4Q9ML68"/>
<dbReference type="EMBL" id="ML143424">
    <property type="protein sequence ID" value="TBU28215.1"/>
    <property type="molecule type" value="Genomic_DNA"/>
</dbReference>
<sequence>MLLWLCGQHQPASVPAFLALRSVSATFDVSSTLPQPPASFRSLCVGELTAVSSAKVHVSRRFPLHYLLVCERSAVSCLVSVTP</sequence>
<organism evidence="1">
    <name type="scientific">Dichomitus squalens</name>
    <dbReference type="NCBI Taxonomy" id="114155"/>
    <lineage>
        <taxon>Eukaryota</taxon>
        <taxon>Fungi</taxon>
        <taxon>Dikarya</taxon>
        <taxon>Basidiomycota</taxon>
        <taxon>Agaricomycotina</taxon>
        <taxon>Agaricomycetes</taxon>
        <taxon>Polyporales</taxon>
        <taxon>Polyporaceae</taxon>
        <taxon>Dichomitus</taxon>
    </lineage>
</organism>
<accession>A0A4Q9ML68</accession>
<gene>
    <name evidence="1" type="ORF">BD311DRAFT_337402</name>
</gene>
<proteinExistence type="predicted"/>
<name>A0A4Q9ML68_9APHY</name>